<keyword evidence="2" id="KW-1185">Reference proteome</keyword>
<protein>
    <submittedName>
        <fullName evidence="1">Uncharacterized protein</fullName>
    </submittedName>
</protein>
<accession>A0AAV4W3V3</accession>
<proteinExistence type="predicted"/>
<organism evidence="1 2">
    <name type="scientific">Caerostris extrusa</name>
    <name type="common">Bark spider</name>
    <name type="synonym">Caerostris bankana</name>
    <dbReference type="NCBI Taxonomy" id="172846"/>
    <lineage>
        <taxon>Eukaryota</taxon>
        <taxon>Metazoa</taxon>
        <taxon>Ecdysozoa</taxon>
        <taxon>Arthropoda</taxon>
        <taxon>Chelicerata</taxon>
        <taxon>Arachnida</taxon>
        <taxon>Araneae</taxon>
        <taxon>Araneomorphae</taxon>
        <taxon>Entelegynae</taxon>
        <taxon>Araneoidea</taxon>
        <taxon>Araneidae</taxon>
        <taxon>Caerostris</taxon>
    </lineage>
</organism>
<name>A0AAV4W3V3_CAEEX</name>
<comment type="caution">
    <text evidence="1">The sequence shown here is derived from an EMBL/GenBank/DDBJ whole genome shotgun (WGS) entry which is preliminary data.</text>
</comment>
<gene>
    <name evidence="1" type="ORF">CEXT_377051</name>
</gene>
<evidence type="ECO:0000313" key="1">
    <source>
        <dbReference type="EMBL" id="GIY77422.1"/>
    </source>
</evidence>
<dbReference type="AlphaFoldDB" id="A0AAV4W3V3"/>
<sequence length="130" mass="14422">MRYPCIVVTQAILINDEGDDGFCRASIKQTTTILKPLSYFILDHSGRRGMVGKPFFMPPPPISVTQAAPTNDEDDDGLCRVSIKQTTTIIKPLSYFIPDHSGRRGMLGNPFLFPHISDKCPFPPVSISVR</sequence>
<dbReference type="Proteomes" id="UP001054945">
    <property type="component" value="Unassembled WGS sequence"/>
</dbReference>
<evidence type="ECO:0000313" key="2">
    <source>
        <dbReference type="Proteomes" id="UP001054945"/>
    </source>
</evidence>
<reference evidence="1 2" key="1">
    <citation type="submission" date="2021-06" db="EMBL/GenBank/DDBJ databases">
        <title>Caerostris extrusa draft genome.</title>
        <authorList>
            <person name="Kono N."/>
            <person name="Arakawa K."/>
        </authorList>
    </citation>
    <scope>NUCLEOTIDE SEQUENCE [LARGE SCALE GENOMIC DNA]</scope>
</reference>
<dbReference type="EMBL" id="BPLR01015622">
    <property type="protein sequence ID" value="GIY77422.1"/>
    <property type="molecule type" value="Genomic_DNA"/>
</dbReference>